<name>Q02CA4_SOLUE</name>
<protein>
    <submittedName>
        <fullName evidence="1">Uncharacterized protein</fullName>
    </submittedName>
</protein>
<proteinExistence type="predicted"/>
<dbReference type="AlphaFoldDB" id="Q02CA4"/>
<dbReference type="HOGENOM" id="CLU_2144189_0_0_0"/>
<reference evidence="1" key="1">
    <citation type="submission" date="2006-10" db="EMBL/GenBank/DDBJ databases">
        <title>Complete sequence of Solibacter usitatus Ellin6076.</title>
        <authorList>
            <consortium name="US DOE Joint Genome Institute"/>
            <person name="Copeland A."/>
            <person name="Lucas S."/>
            <person name="Lapidus A."/>
            <person name="Barry K."/>
            <person name="Detter J.C."/>
            <person name="Glavina del Rio T."/>
            <person name="Hammon N."/>
            <person name="Israni S."/>
            <person name="Dalin E."/>
            <person name="Tice H."/>
            <person name="Pitluck S."/>
            <person name="Thompson L.S."/>
            <person name="Brettin T."/>
            <person name="Bruce D."/>
            <person name="Han C."/>
            <person name="Tapia R."/>
            <person name="Gilna P."/>
            <person name="Schmutz J."/>
            <person name="Larimer F."/>
            <person name="Land M."/>
            <person name="Hauser L."/>
            <person name="Kyrpides N."/>
            <person name="Mikhailova N."/>
            <person name="Janssen P.H."/>
            <person name="Kuske C.R."/>
            <person name="Richardson P."/>
        </authorList>
    </citation>
    <scope>NUCLEOTIDE SEQUENCE</scope>
    <source>
        <strain evidence="1">Ellin6076</strain>
    </source>
</reference>
<evidence type="ECO:0000313" key="1">
    <source>
        <dbReference type="EMBL" id="ABJ81312.1"/>
    </source>
</evidence>
<sequence length="112" mass="11967">MKLNIATGYVPLKPSAVLPASGTGVRVQSVPVMAIGDPHGCEGLMGRISSGLADKTLTRHRVELERTSDRTQAAHRLQGMLAEMKDRVARKVSVKARLACAEPGLELSYKAS</sequence>
<dbReference type="InParanoid" id="Q02CA4"/>
<dbReference type="STRING" id="234267.Acid_0300"/>
<gene>
    <name evidence="1" type="ordered locus">Acid_0300</name>
</gene>
<accession>Q02CA4</accession>
<dbReference type="KEGG" id="sus:Acid_0300"/>
<dbReference type="EMBL" id="CP000473">
    <property type="protein sequence ID" value="ABJ81312.1"/>
    <property type="molecule type" value="Genomic_DNA"/>
</dbReference>
<organism evidence="1">
    <name type="scientific">Solibacter usitatus (strain Ellin6076)</name>
    <dbReference type="NCBI Taxonomy" id="234267"/>
    <lineage>
        <taxon>Bacteria</taxon>
        <taxon>Pseudomonadati</taxon>
        <taxon>Acidobacteriota</taxon>
        <taxon>Terriglobia</taxon>
        <taxon>Bryobacterales</taxon>
        <taxon>Solibacteraceae</taxon>
        <taxon>Candidatus Solibacter</taxon>
    </lineage>
</organism>